<feature type="domain" description="S-Me-THD N-terminal" evidence="1">
    <location>
        <begin position="10"/>
        <end position="162"/>
    </location>
</feature>
<dbReference type="InterPro" id="IPR024071">
    <property type="entry name" value="S-Me-THD_C_sf"/>
</dbReference>
<dbReference type="Pfam" id="PF20906">
    <property type="entry name" value="S-Me-THD_C"/>
    <property type="match status" value="2"/>
</dbReference>
<evidence type="ECO:0000259" key="2">
    <source>
        <dbReference type="Pfam" id="PF20906"/>
    </source>
</evidence>
<evidence type="ECO:0000259" key="1">
    <source>
        <dbReference type="Pfam" id="PF06032"/>
    </source>
</evidence>
<proteinExistence type="predicted"/>
<reference evidence="3 4" key="1">
    <citation type="submission" date="2024-10" db="EMBL/GenBank/DDBJ databases">
        <title>The Natural Products Discovery Center: Release of the First 8490 Sequenced Strains for Exploring Actinobacteria Biosynthetic Diversity.</title>
        <authorList>
            <person name="Kalkreuter E."/>
            <person name="Kautsar S.A."/>
            <person name="Yang D."/>
            <person name="Bader C.D."/>
            <person name="Teijaro C.N."/>
            <person name="Fluegel L."/>
            <person name="Davis C.M."/>
            <person name="Simpson J.R."/>
            <person name="Lauterbach L."/>
            <person name="Steele A.D."/>
            <person name="Gui C."/>
            <person name="Meng S."/>
            <person name="Li G."/>
            <person name="Viehrig K."/>
            <person name="Ye F."/>
            <person name="Su P."/>
            <person name="Kiefer A.F."/>
            <person name="Nichols A."/>
            <person name="Cepeda A.J."/>
            <person name="Yan W."/>
            <person name="Fan B."/>
            <person name="Jiang Y."/>
            <person name="Adhikari A."/>
            <person name="Zheng C.-J."/>
            <person name="Schuster L."/>
            <person name="Cowan T.M."/>
            <person name="Smanski M.J."/>
            <person name="Chevrette M.G."/>
            <person name="De Carvalho L.P.S."/>
            <person name="Shen B."/>
        </authorList>
    </citation>
    <scope>NUCLEOTIDE SEQUENCE [LARGE SCALE GENOMIC DNA]</scope>
    <source>
        <strain evidence="3 4">NPDC001281</strain>
    </source>
</reference>
<dbReference type="RefSeq" id="WP_066948365.1">
    <property type="nucleotide sequence ID" value="NZ_BBYK01000070.1"/>
</dbReference>
<evidence type="ECO:0000313" key="4">
    <source>
        <dbReference type="Proteomes" id="UP001602119"/>
    </source>
</evidence>
<organism evidence="3 4">
    <name type="scientific">Microtetraspora fusca</name>
    <dbReference type="NCBI Taxonomy" id="1997"/>
    <lineage>
        <taxon>Bacteria</taxon>
        <taxon>Bacillati</taxon>
        <taxon>Actinomycetota</taxon>
        <taxon>Actinomycetes</taxon>
        <taxon>Streptosporangiales</taxon>
        <taxon>Streptosporangiaceae</taxon>
        <taxon>Microtetraspora</taxon>
    </lineage>
</organism>
<dbReference type="EMBL" id="JBIAXI010000015">
    <property type="protein sequence ID" value="MFF4776063.1"/>
    <property type="molecule type" value="Genomic_DNA"/>
</dbReference>
<dbReference type="InterPro" id="IPR048350">
    <property type="entry name" value="S-Me-THD-like_C"/>
</dbReference>
<accession>A0ABW6VCR2</accession>
<gene>
    <name evidence="3" type="ORF">ACFY05_24720</name>
</gene>
<keyword evidence="4" id="KW-1185">Reference proteome</keyword>
<dbReference type="Gene3D" id="2.40.390.10">
    <property type="entry name" value="CV3147-like"/>
    <property type="match status" value="1"/>
</dbReference>
<evidence type="ECO:0000313" key="3">
    <source>
        <dbReference type="EMBL" id="MFF4776063.1"/>
    </source>
</evidence>
<dbReference type="Gene3D" id="3.40.1610.10">
    <property type="entry name" value="CV3147-like domain"/>
    <property type="match status" value="1"/>
</dbReference>
<feature type="domain" description="S-Me-THD-like C-terminal" evidence="2">
    <location>
        <begin position="231"/>
        <end position="322"/>
    </location>
</feature>
<dbReference type="InterPro" id="IPR010318">
    <property type="entry name" value="S-Me-THD_N"/>
</dbReference>
<comment type="caution">
    <text evidence="3">The sequence shown here is derived from an EMBL/GenBank/DDBJ whole genome shotgun (WGS) entry which is preliminary data.</text>
</comment>
<dbReference type="InterPro" id="IPR027479">
    <property type="entry name" value="S-Me-THD_N_sf"/>
</dbReference>
<name>A0ABW6VCR2_MICFU</name>
<protein>
    <submittedName>
        <fullName evidence="3">DUF917 domain-containing protein</fullName>
    </submittedName>
</protein>
<sequence length="323" mass="33565">MEIDAELLPAYARGCAILGSGGGGPVTVARAAALQAVEEHGPVRVVQPGDLAPDDLVMPCGIVGSTAVLSERIGGTREPFHLRAKVEELHRSPVAALMASEIGGANGCVAVAWAAYLGLPLVDADGMGRAFPRMDQTVMELRGVSPAPAVVCDERGRTMVIDGVDGRRLERLVRAALEAFGGQAATAEYVFRAGRLPDVTVPGSVTRAVELGGAPPAPLISGKVAVVEPDTVVVEGLGPDAGRLVRLEARTEYLALFEDGAPVAAIPDIISLLDTRTGEVVGVDQLRYGLRVGVVRLPCAPVWHTERGLRLGGPAAFGLDVDR</sequence>
<feature type="domain" description="S-Me-THD-like C-terminal" evidence="2">
    <location>
        <begin position="167"/>
        <end position="214"/>
    </location>
</feature>
<dbReference type="Proteomes" id="UP001602119">
    <property type="component" value="Unassembled WGS sequence"/>
</dbReference>
<dbReference type="SUPFAM" id="SSF160991">
    <property type="entry name" value="CV3147-like"/>
    <property type="match status" value="1"/>
</dbReference>
<dbReference type="Pfam" id="PF06032">
    <property type="entry name" value="S-Me-THD_N"/>
    <property type="match status" value="1"/>
</dbReference>